<evidence type="ECO:0000313" key="3">
    <source>
        <dbReference type="WBParaSite" id="Hba_05015"/>
    </source>
</evidence>
<dbReference type="InterPro" id="IPR014752">
    <property type="entry name" value="Arrestin-like_C"/>
</dbReference>
<accession>A0A1I7WJ35</accession>
<dbReference type="PANTHER" id="PTHR11188">
    <property type="entry name" value="ARRESTIN DOMAIN CONTAINING PROTEIN"/>
    <property type="match status" value="1"/>
</dbReference>
<dbReference type="InterPro" id="IPR050357">
    <property type="entry name" value="Arrestin_domain-protein"/>
</dbReference>
<keyword evidence="2" id="KW-1185">Reference proteome</keyword>
<organism evidence="2 3">
    <name type="scientific">Heterorhabditis bacteriophora</name>
    <name type="common">Entomopathogenic nematode worm</name>
    <dbReference type="NCBI Taxonomy" id="37862"/>
    <lineage>
        <taxon>Eukaryota</taxon>
        <taxon>Metazoa</taxon>
        <taxon>Ecdysozoa</taxon>
        <taxon>Nematoda</taxon>
        <taxon>Chromadorea</taxon>
        <taxon>Rhabditida</taxon>
        <taxon>Rhabditina</taxon>
        <taxon>Rhabditomorpha</taxon>
        <taxon>Strongyloidea</taxon>
        <taxon>Heterorhabditidae</taxon>
        <taxon>Heterorhabditis</taxon>
    </lineage>
</organism>
<dbReference type="SUPFAM" id="SSF81296">
    <property type="entry name" value="E set domains"/>
    <property type="match status" value="1"/>
</dbReference>
<dbReference type="GO" id="GO:0005737">
    <property type="term" value="C:cytoplasm"/>
    <property type="evidence" value="ECO:0007669"/>
    <property type="project" value="TreeGrafter"/>
</dbReference>
<dbReference type="Pfam" id="PF02752">
    <property type="entry name" value="Arrestin_C"/>
    <property type="match status" value="1"/>
</dbReference>
<sequence length="583" mass="64813">MQSDLKYMLSSQTGRRRNFILESLKPWFSIPSGEMSDSILSRFEILLDAGVEPVFKGGEVITGKLRIELRIPIVINAVKLQLKGRAAWINDPMKNDDIEKVYFDQDFTLLERPPGKLEPGHFTWISNFPYSLPFECPLPKQDDGSINEYYVKKAFSMVAPSDGYFVIGEPAQAQDVAIFGKCCCKGKISAELSLPKTGYLPGEAVVGSLKIGNKHPKDILQNMEVRLVDRVIRIGAPEKASTSPYRSIFYKRLDMNDVIKGKGAIERDGIHLFTIPPVCPTSKGDFNSVTNEIHTLSPLGKMMESPSTATLRFRKQPFIRIEYAIQLSLGNFILLEIPIDIGELSTKDPSTVLQPFIAGPQPIEEADEVGKIAFGGPFVYTPVYPTRDNTTNGKGHDKDVIIDQRNGVPSIPEEALNDPTPNISKHTIDDSKVQHEVKEISSLALHKIEPKVINEMPTDIPTNENVGEIVDQSNENVDQPHENDVEREAAESSVRVISDENGETVVTTEVHKDEGTTTTTTTTVTKHTDGSESVTVEKETVTGEETVRVLEEGSDCYEDYMGVTQRFRGCYKGSPGEMFRDRD</sequence>
<proteinExistence type="predicted"/>
<dbReference type="InterPro" id="IPR011022">
    <property type="entry name" value="Arrestin_C-like"/>
</dbReference>
<dbReference type="InterPro" id="IPR014756">
    <property type="entry name" value="Ig_E-set"/>
</dbReference>
<dbReference type="Gene3D" id="2.60.40.640">
    <property type="match status" value="2"/>
</dbReference>
<dbReference type="GO" id="GO:0015031">
    <property type="term" value="P:protein transport"/>
    <property type="evidence" value="ECO:0007669"/>
    <property type="project" value="TreeGrafter"/>
</dbReference>
<dbReference type="PANTHER" id="PTHR11188:SF3">
    <property type="entry name" value="ARRESTIN C-TERMINAL-LIKE DOMAIN-CONTAINING PROTEIN"/>
    <property type="match status" value="1"/>
</dbReference>
<dbReference type="AlphaFoldDB" id="A0A1I7WJ35"/>
<name>A0A1I7WJ35_HETBA</name>
<reference evidence="3" key="1">
    <citation type="submission" date="2016-11" db="UniProtKB">
        <authorList>
            <consortium name="WormBaseParasite"/>
        </authorList>
    </citation>
    <scope>IDENTIFICATION</scope>
</reference>
<dbReference type="WBParaSite" id="Hba_05015">
    <property type="protein sequence ID" value="Hba_05015"/>
    <property type="gene ID" value="Hba_05015"/>
</dbReference>
<evidence type="ECO:0000259" key="1">
    <source>
        <dbReference type="SMART" id="SM01017"/>
    </source>
</evidence>
<protein>
    <submittedName>
        <fullName evidence="3">Arrestin_C domain-containing protein</fullName>
    </submittedName>
</protein>
<evidence type="ECO:0000313" key="2">
    <source>
        <dbReference type="Proteomes" id="UP000095283"/>
    </source>
</evidence>
<dbReference type="Proteomes" id="UP000095283">
    <property type="component" value="Unplaced"/>
</dbReference>
<feature type="domain" description="Arrestin C-terminal-like" evidence="1">
    <location>
        <begin position="184"/>
        <end position="346"/>
    </location>
</feature>
<dbReference type="SMART" id="SM01017">
    <property type="entry name" value="Arrestin_C"/>
    <property type="match status" value="1"/>
</dbReference>